<protein>
    <submittedName>
        <fullName evidence="1">DUF3127 domain-containing protein</fullName>
    </submittedName>
</protein>
<keyword evidence="2" id="KW-1185">Reference proteome</keyword>
<dbReference type="AlphaFoldDB" id="A0A6A7WD89"/>
<evidence type="ECO:0000313" key="2">
    <source>
        <dbReference type="Proteomes" id="UP000384372"/>
    </source>
</evidence>
<comment type="caution">
    <text evidence="1">The sequence shown here is derived from an EMBL/GenBank/DDBJ whole genome shotgun (WGS) entry which is preliminary data.</text>
</comment>
<dbReference type="Proteomes" id="UP000384372">
    <property type="component" value="Unassembled WGS sequence"/>
</dbReference>
<reference evidence="1 2" key="1">
    <citation type="submission" date="2019-09" db="EMBL/GenBank/DDBJ databases">
        <title>Distinct polysaccharide growth profiles of human intestinal Prevotella copri isolates.</title>
        <authorList>
            <person name="Fehlner-Peach H."/>
            <person name="Magnabosco C."/>
            <person name="Raghavan V."/>
            <person name="Scher J.U."/>
            <person name="Tett A."/>
            <person name="Cox L.M."/>
            <person name="Gottsegen C."/>
            <person name="Watters A."/>
            <person name="Wiltshire- Gordon J.D."/>
            <person name="Segata N."/>
            <person name="Bonneau R."/>
            <person name="Littman D.R."/>
        </authorList>
    </citation>
    <scope>NUCLEOTIDE SEQUENCE [LARGE SCALE GENOMIC DNA]</scope>
    <source>
        <strain evidence="2">iAQ1173</strain>
    </source>
</reference>
<accession>A0A6A7WD89</accession>
<name>A0A6A7WD89_9BACT</name>
<dbReference type="RefSeq" id="WP_158463993.1">
    <property type="nucleotide sequence ID" value="NZ_VZAD01000077.1"/>
</dbReference>
<gene>
    <name evidence="1" type="ORF">F7D20_10515</name>
</gene>
<organism evidence="1 2">
    <name type="scientific">Segatella copri</name>
    <dbReference type="NCBI Taxonomy" id="165179"/>
    <lineage>
        <taxon>Bacteria</taxon>
        <taxon>Pseudomonadati</taxon>
        <taxon>Bacteroidota</taxon>
        <taxon>Bacteroidia</taxon>
        <taxon>Bacteroidales</taxon>
        <taxon>Prevotellaceae</taxon>
        <taxon>Segatella</taxon>
    </lineage>
</organism>
<dbReference type="EMBL" id="VZAD01000077">
    <property type="protein sequence ID" value="MQP12375.1"/>
    <property type="molecule type" value="Genomic_DNA"/>
</dbReference>
<evidence type="ECO:0000313" key="1">
    <source>
        <dbReference type="EMBL" id="MQP12375.1"/>
    </source>
</evidence>
<sequence length="94" mass="10651">METMIMKVVAQGETSLVDSVKSENGKLAKCNIVLQEFGGKFENQFAAVMLGKDAQLRFYAGEVVVVKLRFQTHEYQGQVYQDILVQDIEKIIKH</sequence>
<dbReference type="OrthoDB" id="1077749at2"/>
<proteinExistence type="predicted"/>